<evidence type="ECO:0000313" key="13">
    <source>
        <dbReference type="Proteomes" id="UP000733379"/>
    </source>
</evidence>
<sequence length="373" mass="39076">MSIAGSPTGLNRLLRLFGFVAVVLWSLYAGMWNEPWVIAGAALSWLGWAVWFVAPAHSAVTTRIILCAMVIGGGLTATRLAGSSITVMVAVFAAMSLGTEPVVIGLGISALAAVCTCLSVLTAPESRAGALGLLGGLAVMVVAGYGRRQSRAVDEQNRLLVEQNRVIRAERDRAAAMAERGRLARDIHDVLAHTLGGLVLQLDAADALLEAGDVPRAAERVKASHRLAVSGLEEARGVVNALRADGLDLATELARLAEDHRAAGGQVRLLVDAELRGMDEQTAVAVARAVQEALTNARKHAPGQPVTVTIRGQEGSLAVEVSNPVTALRSSLSVSGVGAGLLGMTERIAAVGGTVDARKEDREWRVRVLVPRR</sequence>
<dbReference type="Pfam" id="PF02518">
    <property type="entry name" value="HATPase_c"/>
    <property type="match status" value="1"/>
</dbReference>
<evidence type="ECO:0000256" key="9">
    <source>
        <dbReference type="SAM" id="Phobius"/>
    </source>
</evidence>
<evidence type="ECO:0000313" key="12">
    <source>
        <dbReference type="EMBL" id="MBU3063353.1"/>
    </source>
</evidence>
<evidence type="ECO:0000256" key="5">
    <source>
        <dbReference type="ARBA" id="ARBA00022741"/>
    </source>
</evidence>
<keyword evidence="9" id="KW-1133">Transmembrane helix</keyword>
<feature type="transmembrane region" description="Helical" evidence="9">
    <location>
        <begin position="128"/>
        <end position="146"/>
    </location>
</feature>
<keyword evidence="5" id="KW-0547">Nucleotide-binding</keyword>
<accession>A0ABS6AZQ1</accession>
<reference evidence="12 13" key="1">
    <citation type="submission" date="2021-06" db="EMBL/GenBank/DDBJ databases">
        <title>Actinomycetes sequencing.</title>
        <authorList>
            <person name="Shan Q."/>
        </authorList>
    </citation>
    <scope>NUCLEOTIDE SEQUENCE [LARGE SCALE GENOMIC DNA]</scope>
    <source>
        <strain evidence="12 13">NEAU-G5</strain>
    </source>
</reference>
<evidence type="ECO:0000256" key="1">
    <source>
        <dbReference type="ARBA" id="ARBA00000085"/>
    </source>
</evidence>
<dbReference type="Gene3D" id="1.20.5.1930">
    <property type="match status" value="1"/>
</dbReference>
<feature type="transmembrane region" description="Helical" evidence="9">
    <location>
        <begin position="101"/>
        <end position="121"/>
    </location>
</feature>
<protein>
    <recommendedName>
        <fullName evidence="2">histidine kinase</fullName>
        <ecNumber evidence="2">2.7.13.3</ecNumber>
    </recommendedName>
</protein>
<dbReference type="Gene3D" id="3.30.565.10">
    <property type="entry name" value="Histidine kinase-like ATPase, C-terminal domain"/>
    <property type="match status" value="1"/>
</dbReference>
<evidence type="ECO:0000256" key="8">
    <source>
        <dbReference type="ARBA" id="ARBA00023012"/>
    </source>
</evidence>
<dbReference type="CDD" id="cd16917">
    <property type="entry name" value="HATPase_UhpB-NarQ-NarX-like"/>
    <property type="match status" value="1"/>
</dbReference>
<dbReference type="EMBL" id="JAHKNI010000005">
    <property type="protein sequence ID" value="MBU3063353.1"/>
    <property type="molecule type" value="Genomic_DNA"/>
</dbReference>
<keyword evidence="9" id="KW-0472">Membrane</keyword>
<dbReference type="InterPro" id="IPR050482">
    <property type="entry name" value="Sensor_HK_TwoCompSys"/>
</dbReference>
<evidence type="ECO:0000256" key="7">
    <source>
        <dbReference type="ARBA" id="ARBA00022840"/>
    </source>
</evidence>
<comment type="catalytic activity">
    <reaction evidence="1">
        <text>ATP + protein L-histidine = ADP + protein N-phospho-L-histidine.</text>
        <dbReference type="EC" id="2.7.13.3"/>
    </reaction>
</comment>
<evidence type="ECO:0000256" key="3">
    <source>
        <dbReference type="ARBA" id="ARBA00022553"/>
    </source>
</evidence>
<feature type="transmembrane region" description="Helical" evidence="9">
    <location>
        <begin position="36"/>
        <end position="54"/>
    </location>
</feature>
<evidence type="ECO:0000256" key="4">
    <source>
        <dbReference type="ARBA" id="ARBA00022679"/>
    </source>
</evidence>
<dbReference type="SUPFAM" id="SSF55874">
    <property type="entry name" value="ATPase domain of HSP90 chaperone/DNA topoisomerase II/histidine kinase"/>
    <property type="match status" value="1"/>
</dbReference>
<feature type="transmembrane region" description="Helical" evidence="9">
    <location>
        <begin position="12"/>
        <end position="30"/>
    </location>
</feature>
<dbReference type="EC" id="2.7.13.3" evidence="2"/>
<dbReference type="PANTHER" id="PTHR24421:SF10">
    <property type="entry name" value="NITRATE_NITRITE SENSOR PROTEIN NARQ"/>
    <property type="match status" value="1"/>
</dbReference>
<dbReference type="InterPro" id="IPR011712">
    <property type="entry name" value="Sig_transdc_His_kin_sub3_dim/P"/>
</dbReference>
<evidence type="ECO:0000259" key="11">
    <source>
        <dbReference type="Pfam" id="PF07730"/>
    </source>
</evidence>
<feature type="domain" description="Signal transduction histidine kinase subgroup 3 dimerisation and phosphoacceptor" evidence="11">
    <location>
        <begin position="179"/>
        <end position="246"/>
    </location>
</feature>
<keyword evidence="13" id="KW-1185">Reference proteome</keyword>
<keyword evidence="3" id="KW-0597">Phosphoprotein</keyword>
<feature type="domain" description="Histidine kinase/HSP90-like ATPase" evidence="10">
    <location>
        <begin position="284"/>
        <end position="371"/>
    </location>
</feature>
<dbReference type="Proteomes" id="UP000733379">
    <property type="component" value="Unassembled WGS sequence"/>
</dbReference>
<dbReference type="RefSeq" id="WP_215918247.1">
    <property type="nucleotide sequence ID" value="NZ_JAHKNI010000005.1"/>
</dbReference>
<keyword evidence="9" id="KW-0812">Transmembrane</keyword>
<feature type="transmembrane region" description="Helical" evidence="9">
    <location>
        <begin position="66"/>
        <end position="95"/>
    </location>
</feature>
<dbReference type="PANTHER" id="PTHR24421">
    <property type="entry name" value="NITRATE/NITRITE SENSOR PROTEIN NARX-RELATED"/>
    <property type="match status" value="1"/>
</dbReference>
<gene>
    <name evidence="12" type="ORF">KO481_17690</name>
</gene>
<organism evidence="12 13">
    <name type="scientific">Nocardia albiluteola</name>
    <dbReference type="NCBI Taxonomy" id="2842303"/>
    <lineage>
        <taxon>Bacteria</taxon>
        <taxon>Bacillati</taxon>
        <taxon>Actinomycetota</taxon>
        <taxon>Actinomycetes</taxon>
        <taxon>Mycobacteriales</taxon>
        <taxon>Nocardiaceae</taxon>
        <taxon>Nocardia</taxon>
    </lineage>
</organism>
<evidence type="ECO:0000256" key="6">
    <source>
        <dbReference type="ARBA" id="ARBA00022777"/>
    </source>
</evidence>
<evidence type="ECO:0000256" key="2">
    <source>
        <dbReference type="ARBA" id="ARBA00012438"/>
    </source>
</evidence>
<proteinExistence type="predicted"/>
<keyword evidence="8" id="KW-0902">Two-component regulatory system</keyword>
<keyword evidence="4" id="KW-0808">Transferase</keyword>
<keyword evidence="7" id="KW-0067">ATP-binding</keyword>
<dbReference type="InterPro" id="IPR036890">
    <property type="entry name" value="HATPase_C_sf"/>
</dbReference>
<dbReference type="Pfam" id="PF07730">
    <property type="entry name" value="HisKA_3"/>
    <property type="match status" value="1"/>
</dbReference>
<name>A0ABS6AZQ1_9NOCA</name>
<evidence type="ECO:0000259" key="10">
    <source>
        <dbReference type="Pfam" id="PF02518"/>
    </source>
</evidence>
<keyword evidence="6" id="KW-0418">Kinase</keyword>
<comment type="caution">
    <text evidence="12">The sequence shown here is derived from an EMBL/GenBank/DDBJ whole genome shotgun (WGS) entry which is preliminary data.</text>
</comment>
<dbReference type="InterPro" id="IPR003594">
    <property type="entry name" value="HATPase_dom"/>
</dbReference>